<dbReference type="GO" id="GO:0055085">
    <property type="term" value="P:transmembrane transport"/>
    <property type="evidence" value="ECO:0007669"/>
    <property type="project" value="InterPro"/>
</dbReference>
<feature type="transmembrane region" description="Helical" evidence="7">
    <location>
        <begin position="294"/>
        <end position="313"/>
    </location>
</feature>
<evidence type="ECO:0000313" key="10">
    <source>
        <dbReference type="EMBL" id="QDM47451.1"/>
    </source>
</evidence>
<dbReference type="Proteomes" id="UP001209276">
    <property type="component" value="Unassembled WGS sequence"/>
</dbReference>
<dbReference type="PANTHER" id="PTHR30193:SF37">
    <property type="entry name" value="INNER MEMBRANE ABC TRANSPORTER PERMEASE PROTEIN YCJO"/>
    <property type="match status" value="1"/>
</dbReference>
<keyword evidence="5 7" id="KW-1133">Transmembrane helix</keyword>
<dbReference type="Gene3D" id="1.10.3720.10">
    <property type="entry name" value="MetI-like"/>
    <property type="match status" value="1"/>
</dbReference>
<proteinExistence type="inferred from homology"/>
<feature type="transmembrane region" description="Helical" evidence="7">
    <location>
        <begin position="184"/>
        <end position="208"/>
    </location>
</feature>
<dbReference type="PANTHER" id="PTHR30193">
    <property type="entry name" value="ABC TRANSPORTER PERMEASE PROTEIN"/>
    <property type="match status" value="1"/>
</dbReference>
<dbReference type="RefSeq" id="WP_087440816.1">
    <property type="nucleotide sequence ID" value="NZ_CABMNB010000010.1"/>
</dbReference>
<comment type="similarity">
    <text evidence="7">Belongs to the binding-protein-dependent transport system permease family.</text>
</comment>
<evidence type="ECO:0000256" key="7">
    <source>
        <dbReference type="RuleBase" id="RU363032"/>
    </source>
</evidence>
<evidence type="ECO:0000256" key="5">
    <source>
        <dbReference type="ARBA" id="ARBA00022989"/>
    </source>
</evidence>
<dbReference type="EMBL" id="CP041405">
    <property type="protein sequence ID" value="QDM47451.1"/>
    <property type="molecule type" value="Genomic_DNA"/>
</dbReference>
<name>A0AAP9J3N3_PANTH</name>
<keyword evidence="6 7" id="KW-0472">Membrane</keyword>
<feature type="transmembrane region" description="Helical" evidence="7">
    <location>
        <begin position="271"/>
        <end position="287"/>
    </location>
</feature>
<dbReference type="GO" id="GO:0005886">
    <property type="term" value="C:plasma membrane"/>
    <property type="evidence" value="ECO:0007669"/>
    <property type="project" value="UniProtKB-SubCell"/>
</dbReference>
<feature type="transmembrane region" description="Helical" evidence="7">
    <location>
        <begin position="101"/>
        <end position="124"/>
    </location>
</feature>
<reference evidence="9 12" key="2">
    <citation type="submission" date="2022-05" db="EMBL/GenBank/DDBJ databases">
        <title>Genome Sequencing of Bee-Associated Microbes.</title>
        <authorList>
            <person name="Dunlap C."/>
        </authorList>
    </citation>
    <scope>NUCLEOTIDE SEQUENCE [LARGE SCALE GENOMIC DNA]</scope>
    <source>
        <strain evidence="9 12">NRRL B-14613</strain>
    </source>
</reference>
<feature type="domain" description="ABC transmembrane type-1" evidence="8">
    <location>
        <begin position="97"/>
        <end position="310"/>
    </location>
</feature>
<evidence type="ECO:0000313" key="12">
    <source>
        <dbReference type="Proteomes" id="UP001209276"/>
    </source>
</evidence>
<dbReference type="InterPro" id="IPR000515">
    <property type="entry name" value="MetI-like"/>
</dbReference>
<dbReference type="EMBL" id="JAMDMM010000003">
    <property type="protein sequence ID" value="MCY9605695.1"/>
    <property type="molecule type" value="Genomic_DNA"/>
</dbReference>
<dbReference type="AlphaFoldDB" id="A0AAP9J3N3"/>
<evidence type="ECO:0000256" key="1">
    <source>
        <dbReference type="ARBA" id="ARBA00004651"/>
    </source>
</evidence>
<dbReference type="SUPFAM" id="SSF161098">
    <property type="entry name" value="MetI-like"/>
    <property type="match status" value="1"/>
</dbReference>
<accession>A0AAP9J3N3</accession>
<dbReference type="Pfam" id="PF00528">
    <property type="entry name" value="BPD_transp_1"/>
    <property type="match status" value="1"/>
</dbReference>
<dbReference type="SUPFAM" id="SSF160964">
    <property type="entry name" value="MalF N-terminal region-like"/>
    <property type="match status" value="1"/>
</dbReference>
<dbReference type="CDD" id="cd06261">
    <property type="entry name" value="TM_PBP2"/>
    <property type="match status" value="1"/>
</dbReference>
<organism evidence="10 11">
    <name type="scientific">Paenibacillus thiaminolyticus</name>
    <name type="common">Bacillus thiaminolyticus</name>
    <dbReference type="NCBI Taxonomy" id="49283"/>
    <lineage>
        <taxon>Bacteria</taxon>
        <taxon>Bacillati</taxon>
        <taxon>Bacillota</taxon>
        <taxon>Bacilli</taxon>
        <taxon>Bacillales</taxon>
        <taxon>Paenibacillaceae</taxon>
        <taxon>Paenibacillus</taxon>
    </lineage>
</organism>
<protein>
    <submittedName>
        <fullName evidence="10">Sugar ABC transporter permease</fullName>
    </submittedName>
</protein>
<dbReference type="GeneID" id="76998905"/>
<reference evidence="10 11" key="1">
    <citation type="submission" date="2019-07" db="EMBL/GenBank/DDBJ databases">
        <title>Paenibacillus thiaminolyticus NRRL B-4156.</title>
        <authorList>
            <person name="Hehnly C."/>
            <person name="Zhang L."/>
        </authorList>
    </citation>
    <scope>NUCLEOTIDE SEQUENCE [LARGE SCALE GENOMIC DNA]</scope>
    <source>
        <strain evidence="10 11">NRRL B-4156</strain>
    </source>
</reference>
<dbReference type="Proteomes" id="UP000315377">
    <property type="component" value="Chromosome"/>
</dbReference>
<evidence type="ECO:0000256" key="6">
    <source>
        <dbReference type="ARBA" id="ARBA00023136"/>
    </source>
</evidence>
<keyword evidence="4 7" id="KW-0812">Transmembrane</keyword>
<sequence length="322" mass="36345">MGMRDEMFTHSLPAGQEEAQAAPARSRRSRRQRRESWKDLSFALPALGFLAVFLYYPLLNSIYISLTNWNMTRPTKQFVGANNYVWLLNNEDFYHSLKVTLLYTVMDVAGTLGIGLLLALLFNVASSRLFGFMRGIVFMPHYISMVVAAMVFTWIYNGQYGLLNSLLNAFGFDSVGWLVEPSTALPALVAVSVWKGVGFAMILFIAGIRGIPMEYYEAAAIDGADRVRQFWHITLPLLSPMTLFLLITTFISSMQVFQSIDIMTNGGPLKATNAIVYWIYTMAFVDFKTGRAMALVMVMFVIILALALLQWWASRKKVHYEG</sequence>
<keyword evidence="2 7" id="KW-0813">Transport</keyword>
<comment type="subcellular location">
    <subcellularLocation>
        <location evidence="1 7">Cell membrane</location>
        <topology evidence="1 7">Multi-pass membrane protein</topology>
    </subcellularLocation>
</comment>
<dbReference type="InterPro" id="IPR051393">
    <property type="entry name" value="ABC_transporter_permease"/>
</dbReference>
<feature type="transmembrane region" description="Helical" evidence="7">
    <location>
        <begin position="229"/>
        <end position="251"/>
    </location>
</feature>
<feature type="transmembrane region" description="Helical" evidence="7">
    <location>
        <begin position="136"/>
        <end position="156"/>
    </location>
</feature>
<dbReference type="PROSITE" id="PS50928">
    <property type="entry name" value="ABC_TM1"/>
    <property type="match status" value="1"/>
</dbReference>
<feature type="transmembrane region" description="Helical" evidence="7">
    <location>
        <begin position="40"/>
        <end position="59"/>
    </location>
</feature>
<keyword evidence="3" id="KW-1003">Cell membrane</keyword>
<evidence type="ECO:0000259" key="8">
    <source>
        <dbReference type="PROSITE" id="PS50928"/>
    </source>
</evidence>
<evidence type="ECO:0000256" key="3">
    <source>
        <dbReference type="ARBA" id="ARBA00022475"/>
    </source>
</evidence>
<gene>
    <name evidence="10" type="ORF">FLT43_23375</name>
    <name evidence="9" type="ORF">M5W83_00685</name>
</gene>
<evidence type="ECO:0000313" key="11">
    <source>
        <dbReference type="Proteomes" id="UP000315377"/>
    </source>
</evidence>
<evidence type="ECO:0000256" key="4">
    <source>
        <dbReference type="ARBA" id="ARBA00022692"/>
    </source>
</evidence>
<evidence type="ECO:0000256" key="2">
    <source>
        <dbReference type="ARBA" id="ARBA00022448"/>
    </source>
</evidence>
<keyword evidence="12" id="KW-1185">Reference proteome</keyword>
<evidence type="ECO:0000313" key="9">
    <source>
        <dbReference type="EMBL" id="MCY9605695.1"/>
    </source>
</evidence>
<dbReference type="InterPro" id="IPR035906">
    <property type="entry name" value="MetI-like_sf"/>
</dbReference>